<reference evidence="3 4" key="1">
    <citation type="journal article" date="2012" name="J. Bacteriol.">
        <title>Genome Sequence of Corynebacterium casei UCMA 3821, Isolated from a Smear-Ripened Cheese.</title>
        <authorList>
            <person name="Monnet C."/>
            <person name="Loux V."/>
            <person name="Bento P."/>
            <person name="Gibrat J.F."/>
            <person name="Straub C."/>
            <person name="Bonnarme P."/>
            <person name="Landaud S."/>
            <person name="Irlinger F."/>
        </authorList>
    </citation>
    <scope>NUCLEOTIDE SEQUENCE [LARGE SCALE GENOMIC DNA]</scope>
    <source>
        <strain evidence="3 4">UCMA 3821</strain>
    </source>
</reference>
<evidence type="ECO:0000313" key="4">
    <source>
        <dbReference type="Proteomes" id="UP000004840"/>
    </source>
</evidence>
<name>G7HYP1_9CORY</name>
<comment type="caution">
    <text evidence="3">The sequence shown here is derived from an EMBL/GenBank/DDBJ whole genome shotgun (WGS) entry which is preliminary data.</text>
</comment>
<organism evidence="3 4">
    <name type="scientific">Corynebacterium casei UCMA 3821</name>
    <dbReference type="NCBI Taxonomy" id="1110505"/>
    <lineage>
        <taxon>Bacteria</taxon>
        <taxon>Bacillati</taxon>
        <taxon>Actinomycetota</taxon>
        <taxon>Actinomycetes</taxon>
        <taxon>Mycobacteriales</taxon>
        <taxon>Corynebacteriaceae</taxon>
        <taxon>Corynebacterium</taxon>
    </lineage>
</organism>
<feature type="domain" description="Helix-turn-helix" evidence="2">
    <location>
        <begin position="13"/>
        <end position="53"/>
    </location>
</feature>
<evidence type="ECO:0000313" key="3">
    <source>
        <dbReference type="EMBL" id="CCE55306.1"/>
    </source>
</evidence>
<dbReference type="Pfam" id="PF12728">
    <property type="entry name" value="HTH_17"/>
    <property type="match status" value="1"/>
</dbReference>
<proteinExistence type="predicted"/>
<evidence type="ECO:0000259" key="2">
    <source>
        <dbReference type="Pfam" id="PF12728"/>
    </source>
</evidence>
<accession>G7HYP1</accession>
<sequence length="71" mass="7481">MTAKKSLTTTIPIAAELLGISVSSAYAAVRDGKFPTKVIQIGGRYVIPTKPLLDLIGLDELPTDDEPKAVA</sequence>
<keyword evidence="1" id="KW-0732">Signal</keyword>
<feature type="signal peptide" evidence="1">
    <location>
        <begin position="1"/>
        <end position="27"/>
    </location>
</feature>
<protein>
    <recommendedName>
        <fullName evidence="2">Helix-turn-helix domain-containing protein</fullName>
    </recommendedName>
</protein>
<dbReference type="EMBL" id="CAFW01000079">
    <property type="protein sequence ID" value="CCE55306.1"/>
    <property type="molecule type" value="Genomic_DNA"/>
</dbReference>
<feature type="chain" id="PRO_5038497658" description="Helix-turn-helix domain-containing protein" evidence="1">
    <location>
        <begin position="28"/>
        <end position="71"/>
    </location>
</feature>
<dbReference type="Proteomes" id="UP000004840">
    <property type="component" value="Unassembled WGS sequence"/>
</dbReference>
<evidence type="ECO:0000256" key="1">
    <source>
        <dbReference type="SAM" id="SignalP"/>
    </source>
</evidence>
<dbReference type="AlphaFoldDB" id="G7HYP1"/>
<dbReference type="RefSeq" id="WP_006822780.1">
    <property type="nucleotide sequence ID" value="NZ_CAFW01000079.1"/>
</dbReference>
<gene>
    <name evidence="3" type="ORF">CCAS_09010</name>
</gene>
<dbReference type="InterPro" id="IPR041657">
    <property type="entry name" value="HTH_17"/>
</dbReference>